<dbReference type="InterPro" id="IPR036390">
    <property type="entry name" value="WH_DNA-bd_sf"/>
</dbReference>
<dbReference type="Gene3D" id="1.10.10.10">
    <property type="entry name" value="Winged helix-like DNA-binding domain superfamily/Winged helix DNA-binding domain"/>
    <property type="match status" value="1"/>
</dbReference>
<dbReference type="KEGG" id="myl:C3E77_12150"/>
<dbReference type="Pfam" id="PF03551">
    <property type="entry name" value="PadR"/>
    <property type="match status" value="1"/>
</dbReference>
<keyword evidence="3" id="KW-1185">Reference proteome</keyword>
<proteinExistence type="predicted"/>
<dbReference type="EMBL" id="QEFB01000002">
    <property type="protein sequence ID" value="PWC07755.1"/>
    <property type="molecule type" value="Genomic_DNA"/>
</dbReference>
<dbReference type="RefSeq" id="WP_108391868.1">
    <property type="nucleotide sequence ID" value="NZ_CP026949.1"/>
</dbReference>
<dbReference type="InterPro" id="IPR036388">
    <property type="entry name" value="WH-like_DNA-bd_sf"/>
</dbReference>
<gene>
    <name evidence="2" type="ORF">DF223_04680</name>
</gene>
<protein>
    <submittedName>
        <fullName evidence="2">PadR family transcriptional regulator</fullName>
    </submittedName>
</protein>
<evidence type="ECO:0000259" key="1">
    <source>
        <dbReference type="Pfam" id="PF03551"/>
    </source>
</evidence>
<feature type="domain" description="Transcription regulator PadR N-terminal" evidence="1">
    <location>
        <begin position="31"/>
        <end position="104"/>
    </location>
</feature>
<reference evidence="3" key="1">
    <citation type="submission" date="2018-04" db="EMBL/GenBank/DDBJ databases">
        <authorList>
            <person name="Liu S."/>
            <person name="Wang Z."/>
            <person name="Li J."/>
        </authorList>
    </citation>
    <scope>NUCLEOTIDE SEQUENCE [LARGE SCALE GENOMIC DNA]</scope>
    <source>
        <strain evidence="3">622</strain>
    </source>
</reference>
<evidence type="ECO:0000313" key="3">
    <source>
        <dbReference type="Proteomes" id="UP000244962"/>
    </source>
</evidence>
<name>A0A2U1TFT5_9MICO</name>
<evidence type="ECO:0000313" key="2">
    <source>
        <dbReference type="EMBL" id="PWC07755.1"/>
    </source>
</evidence>
<organism evidence="2 3">
    <name type="scientific">Mycetocola zhujimingii</name>
    <dbReference type="NCBI Taxonomy" id="2079792"/>
    <lineage>
        <taxon>Bacteria</taxon>
        <taxon>Bacillati</taxon>
        <taxon>Actinomycetota</taxon>
        <taxon>Actinomycetes</taxon>
        <taxon>Micrococcales</taxon>
        <taxon>Microbacteriaceae</taxon>
        <taxon>Mycetocola</taxon>
    </lineage>
</organism>
<dbReference type="InterPro" id="IPR005149">
    <property type="entry name" value="Tscrpt_reg_PadR_N"/>
</dbReference>
<dbReference type="SUPFAM" id="SSF46785">
    <property type="entry name" value="Winged helix' DNA-binding domain"/>
    <property type="match status" value="1"/>
</dbReference>
<sequence>MTRPSEEQEWADGRVESWVETYKKSMLTPVILRVVDDLQPVTIAAIAAQVSSRTGWSITERSLYRTLKRLQDSGLLHSSEVAAPRTGAKLKELSLTALGAQFLAGVEANLVDISGRTEG</sequence>
<dbReference type="Proteomes" id="UP000244962">
    <property type="component" value="Unassembled WGS sequence"/>
</dbReference>
<dbReference type="OrthoDB" id="4804357at2"/>
<dbReference type="AlphaFoldDB" id="A0A2U1TFT5"/>
<comment type="caution">
    <text evidence="2">The sequence shown here is derived from an EMBL/GenBank/DDBJ whole genome shotgun (WGS) entry which is preliminary data.</text>
</comment>
<accession>A0A2U1TFT5</accession>